<evidence type="ECO:0000313" key="2">
    <source>
        <dbReference type="Proteomes" id="UP001165190"/>
    </source>
</evidence>
<reference evidence="1" key="1">
    <citation type="submission" date="2023-05" db="EMBL/GenBank/DDBJ databases">
        <title>Genome and transcriptome analyses reveal genes involved in the formation of fine ridges on petal epidermal cells in Hibiscus trionum.</title>
        <authorList>
            <person name="Koshimizu S."/>
            <person name="Masuda S."/>
            <person name="Ishii T."/>
            <person name="Shirasu K."/>
            <person name="Hoshino A."/>
            <person name="Arita M."/>
        </authorList>
    </citation>
    <scope>NUCLEOTIDE SEQUENCE</scope>
    <source>
        <strain evidence="1">Hamamatsu line</strain>
    </source>
</reference>
<keyword evidence="2" id="KW-1185">Reference proteome</keyword>
<dbReference type="EMBL" id="BSYR01000061">
    <property type="protein sequence ID" value="GMJ11791.1"/>
    <property type="molecule type" value="Genomic_DNA"/>
</dbReference>
<dbReference type="OrthoDB" id="1918339at2759"/>
<name>A0A9W7JC05_HIBTR</name>
<dbReference type="Proteomes" id="UP001165190">
    <property type="component" value="Unassembled WGS sequence"/>
</dbReference>
<protein>
    <submittedName>
        <fullName evidence="1">MYC-type transcription factor 67</fullName>
    </submittedName>
</protein>
<sequence length="129" mass="14785">MDSLQEPIAPSFLGDQLEVECLEQGFVNSELLSFGEEEEEAQYTILSMEDKMPFLQMLQSVESPPLFAFKNPNFQTLLRLQHLNSNDPLMETQQIQALELESCLTREILGLHSPVKSETNNDLKKNQHF</sequence>
<evidence type="ECO:0000313" key="1">
    <source>
        <dbReference type="EMBL" id="GMJ11791.1"/>
    </source>
</evidence>
<organism evidence="1 2">
    <name type="scientific">Hibiscus trionum</name>
    <name type="common">Flower of an hour</name>
    <dbReference type="NCBI Taxonomy" id="183268"/>
    <lineage>
        <taxon>Eukaryota</taxon>
        <taxon>Viridiplantae</taxon>
        <taxon>Streptophyta</taxon>
        <taxon>Embryophyta</taxon>
        <taxon>Tracheophyta</taxon>
        <taxon>Spermatophyta</taxon>
        <taxon>Magnoliopsida</taxon>
        <taxon>eudicotyledons</taxon>
        <taxon>Gunneridae</taxon>
        <taxon>Pentapetalae</taxon>
        <taxon>rosids</taxon>
        <taxon>malvids</taxon>
        <taxon>Malvales</taxon>
        <taxon>Malvaceae</taxon>
        <taxon>Malvoideae</taxon>
        <taxon>Hibiscus</taxon>
    </lineage>
</organism>
<comment type="caution">
    <text evidence="1">The sequence shown here is derived from an EMBL/GenBank/DDBJ whole genome shotgun (WGS) entry which is preliminary data.</text>
</comment>
<accession>A0A9W7JC05</accession>
<gene>
    <name evidence="1" type="ORF">HRI_004848300</name>
</gene>
<proteinExistence type="predicted"/>
<dbReference type="AlphaFoldDB" id="A0A9W7JC05"/>